<dbReference type="STRING" id="1314751.GCA_001591425_02017"/>
<dbReference type="EMBL" id="CP018866">
    <property type="protein sequence ID" value="AST93435.1"/>
    <property type="molecule type" value="Genomic_DNA"/>
</dbReference>
<dbReference type="Proteomes" id="UP000215224">
    <property type="component" value="Chromosome"/>
</dbReference>
<protein>
    <submittedName>
        <fullName evidence="2">Uncharacterized protein</fullName>
    </submittedName>
</protein>
<keyword evidence="1" id="KW-1133">Transmembrane helix</keyword>
<proteinExistence type="predicted"/>
<keyword evidence="1" id="KW-0472">Membrane</keyword>
<organism evidence="2 3">
    <name type="scientific">Sutcliffiella cohnii</name>
    <dbReference type="NCBI Taxonomy" id="33932"/>
    <lineage>
        <taxon>Bacteria</taxon>
        <taxon>Bacillati</taxon>
        <taxon>Bacillota</taxon>
        <taxon>Bacilli</taxon>
        <taxon>Bacillales</taxon>
        <taxon>Bacillaceae</taxon>
        <taxon>Sutcliffiella</taxon>
    </lineage>
</organism>
<keyword evidence="1" id="KW-0812">Transmembrane</keyword>
<evidence type="ECO:0000256" key="1">
    <source>
        <dbReference type="SAM" id="Phobius"/>
    </source>
</evidence>
<dbReference type="RefSeq" id="WP_066415460.1">
    <property type="nucleotide sequence ID" value="NZ_CP018866.1"/>
</dbReference>
<name>A0A223KVE0_9BACI</name>
<keyword evidence="3" id="KW-1185">Reference proteome</keyword>
<reference evidence="2 3" key="1">
    <citation type="submission" date="2016-12" db="EMBL/GenBank/DDBJ databases">
        <title>The whole genome sequencing and assembly of Bacillus cohnii DSM 6307T strain.</title>
        <authorList>
            <person name="Lee Y.-J."/>
            <person name="Yi H."/>
            <person name="Bahn Y.-S."/>
            <person name="Kim J.F."/>
            <person name="Lee D.-W."/>
        </authorList>
    </citation>
    <scope>NUCLEOTIDE SEQUENCE [LARGE SCALE GENOMIC DNA]</scope>
    <source>
        <strain evidence="2 3">DSM 6307</strain>
    </source>
</reference>
<dbReference type="AlphaFoldDB" id="A0A223KVE0"/>
<sequence>MDALTWKIISIVGYSLSGIFFIIAIFMFFKLNVLAIIGDLTGRTAAKQIQAIREQNSNTGQKRYKPDAFNVERGKLTDAIINRSKRLRKTGNMDETESSLSVKTVRTEEVSTPRVLQSGHLVQRPQPLLEVLSEETEVLIEETEVLALDEVAATETTLLSDETELLQEDATTILNPTEELTREDEDKDKKFTIVKDIKIVHSKEEI</sequence>
<evidence type="ECO:0000313" key="3">
    <source>
        <dbReference type="Proteomes" id="UP000215224"/>
    </source>
</evidence>
<feature type="transmembrane region" description="Helical" evidence="1">
    <location>
        <begin position="6"/>
        <end position="29"/>
    </location>
</feature>
<accession>A0A223KVE0</accession>
<gene>
    <name evidence="2" type="ORF">BC6307_20280</name>
</gene>
<evidence type="ECO:0000313" key="2">
    <source>
        <dbReference type="EMBL" id="AST93435.1"/>
    </source>
</evidence>
<dbReference type="KEGG" id="bcoh:BC6307_20280"/>